<accession>A0A0A9VYD8</accession>
<name>A0A0A9VYD8_LYGHE</name>
<feature type="coiled-coil region" evidence="1">
    <location>
        <begin position="190"/>
        <end position="221"/>
    </location>
</feature>
<reference evidence="2" key="1">
    <citation type="journal article" date="2014" name="PLoS ONE">
        <title>Transcriptome-Based Identification of ABC Transporters in the Western Tarnished Plant Bug Lygus hesperus.</title>
        <authorList>
            <person name="Hull J.J."/>
            <person name="Chaney K."/>
            <person name="Geib S.M."/>
            <person name="Fabrick J.A."/>
            <person name="Brent C.S."/>
            <person name="Walsh D."/>
            <person name="Lavine L.C."/>
        </authorList>
    </citation>
    <scope>NUCLEOTIDE SEQUENCE</scope>
</reference>
<dbReference type="AlphaFoldDB" id="A0A0A9VYD8"/>
<evidence type="ECO:0000313" key="2">
    <source>
        <dbReference type="EMBL" id="JAG00604.1"/>
    </source>
</evidence>
<protein>
    <submittedName>
        <fullName evidence="2">Deleted in lung and esophageal cancer protein 1</fullName>
    </submittedName>
</protein>
<sequence length="282" mass="33111">VDINDYLSKCNNETIIMGDININILKNSDSQCMDYMDKMRSEGFKSMINEPTREVSGSCIDHVMIKSLNLDHYEVTLEKSTITDHYSQTVKITNSSKDQQKSRSYTYTDYSKLTEAAKQIRWEEMYKTTDLKVQFDYFLDTLEKCKQKATKVVTPKASNRRRKPWISSDLVQMVNLKNELNEKLVKGKKRKLEQHVLDRMEEQYKQIARETTHKIQRARERYFKNKITNTVDDTKAFWKVIKSMTKAKKKSMIEIVNVGREKIEVPGNEKKVANFLVTTMKT</sequence>
<organism evidence="2">
    <name type="scientific">Lygus hesperus</name>
    <name type="common">Western plant bug</name>
    <dbReference type="NCBI Taxonomy" id="30085"/>
    <lineage>
        <taxon>Eukaryota</taxon>
        <taxon>Metazoa</taxon>
        <taxon>Ecdysozoa</taxon>
        <taxon>Arthropoda</taxon>
        <taxon>Hexapoda</taxon>
        <taxon>Insecta</taxon>
        <taxon>Pterygota</taxon>
        <taxon>Neoptera</taxon>
        <taxon>Paraneoptera</taxon>
        <taxon>Hemiptera</taxon>
        <taxon>Heteroptera</taxon>
        <taxon>Panheteroptera</taxon>
        <taxon>Cimicomorpha</taxon>
        <taxon>Miridae</taxon>
        <taxon>Mirini</taxon>
        <taxon>Lygus</taxon>
    </lineage>
</organism>
<proteinExistence type="predicted"/>
<gene>
    <name evidence="2" type="primary">DLEC1_1</name>
    <name evidence="2" type="ORF">CM83_104718</name>
</gene>
<dbReference type="PANTHER" id="PTHR33776:SF4">
    <property type="entry name" value="ENDONUCLEASE_EXONUCLEASE_PHOSPHATASE DOMAIN-CONTAINING PROTEIN"/>
    <property type="match status" value="1"/>
</dbReference>
<dbReference type="PANTHER" id="PTHR33776">
    <property type="entry name" value="ENDO/EXONUCLEASE/PHOSPHATASE DOMAIN-CONTAINING PROTEIN"/>
    <property type="match status" value="1"/>
</dbReference>
<dbReference type="InterPro" id="IPR036691">
    <property type="entry name" value="Endo/exonu/phosph_ase_sf"/>
</dbReference>
<evidence type="ECO:0000256" key="1">
    <source>
        <dbReference type="SAM" id="Coils"/>
    </source>
</evidence>
<feature type="non-terminal residue" evidence="2">
    <location>
        <position position="1"/>
    </location>
</feature>
<dbReference type="SUPFAM" id="SSF56219">
    <property type="entry name" value="DNase I-like"/>
    <property type="match status" value="1"/>
</dbReference>
<dbReference type="EMBL" id="GBHO01043000">
    <property type="protein sequence ID" value="JAG00604.1"/>
    <property type="molecule type" value="Transcribed_RNA"/>
</dbReference>
<reference evidence="2" key="2">
    <citation type="submission" date="2014-07" db="EMBL/GenBank/DDBJ databases">
        <authorList>
            <person name="Hull J."/>
        </authorList>
    </citation>
    <scope>NUCLEOTIDE SEQUENCE</scope>
</reference>
<keyword evidence="1" id="KW-0175">Coiled coil</keyword>